<organism evidence="1 2">
    <name type="scientific">Glaciecola petra</name>
    <dbReference type="NCBI Taxonomy" id="3075602"/>
    <lineage>
        <taxon>Bacteria</taxon>
        <taxon>Pseudomonadati</taxon>
        <taxon>Pseudomonadota</taxon>
        <taxon>Gammaproteobacteria</taxon>
        <taxon>Alteromonadales</taxon>
        <taxon>Alteromonadaceae</taxon>
        <taxon>Glaciecola</taxon>
    </lineage>
</organism>
<dbReference type="InterPro" id="IPR021932">
    <property type="entry name" value="DUF3545"/>
</dbReference>
<sequence>MESVDFLKTIDRETRGAKTNSKKRKWREIEAIQENYRLKKELCDMDMEFAQELERAR</sequence>
<name>A0ABU2ZPD3_9ALTE</name>
<evidence type="ECO:0000313" key="2">
    <source>
        <dbReference type="Proteomes" id="UP001253545"/>
    </source>
</evidence>
<proteinExistence type="predicted"/>
<gene>
    <name evidence="1" type="ORF">RM552_01160</name>
</gene>
<evidence type="ECO:0000313" key="1">
    <source>
        <dbReference type="EMBL" id="MDT0593449.1"/>
    </source>
</evidence>
<protein>
    <submittedName>
        <fullName evidence="1">DUF3545 family protein</fullName>
    </submittedName>
</protein>
<keyword evidence="2" id="KW-1185">Reference proteome</keyword>
<comment type="caution">
    <text evidence="1">The sequence shown here is derived from an EMBL/GenBank/DDBJ whole genome shotgun (WGS) entry which is preliminary data.</text>
</comment>
<dbReference type="EMBL" id="JAVRHX010000001">
    <property type="protein sequence ID" value="MDT0593449.1"/>
    <property type="molecule type" value="Genomic_DNA"/>
</dbReference>
<accession>A0ABU2ZPD3</accession>
<dbReference type="Proteomes" id="UP001253545">
    <property type="component" value="Unassembled WGS sequence"/>
</dbReference>
<dbReference type="RefSeq" id="WP_311366964.1">
    <property type="nucleotide sequence ID" value="NZ_JAVRHX010000001.1"/>
</dbReference>
<reference evidence="1 2" key="1">
    <citation type="submission" date="2023-09" db="EMBL/GenBank/DDBJ databases">
        <authorList>
            <person name="Rey-Velasco X."/>
        </authorList>
    </citation>
    <scope>NUCLEOTIDE SEQUENCE [LARGE SCALE GENOMIC DNA]</scope>
    <source>
        <strain evidence="1 2">P117</strain>
    </source>
</reference>
<dbReference type="Pfam" id="PF12065">
    <property type="entry name" value="DUF3545"/>
    <property type="match status" value="1"/>
</dbReference>